<dbReference type="Pfam" id="PF07661">
    <property type="entry name" value="MORN_2"/>
    <property type="match status" value="2"/>
</dbReference>
<protein>
    <recommendedName>
        <fullName evidence="4">Preprotein translocase YidC</fullName>
    </recommendedName>
</protein>
<keyword evidence="3" id="KW-1185">Reference proteome</keyword>
<dbReference type="Gene3D" id="3.90.930.1">
    <property type="match status" value="1"/>
</dbReference>
<accession>A0A2S5AF92</accession>
<keyword evidence="1" id="KW-0732">Signal</keyword>
<feature type="signal peptide" evidence="1">
    <location>
        <begin position="1"/>
        <end position="24"/>
    </location>
</feature>
<evidence type="ECO:0000256" key="1">
    <source>
        <dbReference type="SAM" id="SignalP"/>
    </source>
</evidence>
<dbReference type="Gene3D" id="2.20.110.10">
    <property type="entry name" value="Histone H3 K4-specific methyltransferase SET7/9 N-terminal domain"/>
    <property type="match status" value="1"/>
</dbReference>
<dbReference type="SUPFAM" id="SSF82185">
    <property type="entry name" value="Histone H3 K4-specific methyltransferase SET7/9 N-terminal domain"/>
    <property type="match status" value="2"/>
</dbReference>
<dbReference type="OrthoDB" id="9785122at2"/>
<dbReference type="AlphaFoldDB" id="A0A2S5AF92"/>
<comment type="caution">
    <text evidence="2">The sequence shown here is derived from an EMBL/GenBank/DDBJ whole genome shotgun (WGS) entry which is preliminary data.</text>
</comment>
<proteinExistence type="predicted"/>
<gene>
    <name evidence="2" type="ORF">C3L50_05115</name>
</gene>
<reference evidence="2 3" key="1">
    <citation type="submission" date="2018-01" db="EMBL/GenBank/DDBJ databases">
        <authorList>
            <person name="Gaut B.S."/>
            <person name="Morton B.R."/>
            <person name="Clegg M.T."/>
            <person name="Duvall M.R."/>
        </authorList>
    </citation>
    <scope>NUCLEOTIDE SEQUENCE [LARGE SCALE GENOMIC DNA]</scope>
    <source>
        <strain evidence="2 3">HR-AY</strain>
    </source>
</reference>
<dbReference type="RefSeq" id="WP_103805063.1">
    <property type="nucleotide sequence ID" value="NZ_PQVG01000002.1"/>
</dbReference>
<dbReference type="InterPro" id="IPR011652">
    <property type="entry name" value="MORN_2"/>
</dbReference>
<dbReference type="Proteomes" id="UP000237310">
    <property type="component" value="Unassembled WGS sequence"/>
</dbReference>
<organism evidence="2 3">
    <name type="scientific">Flavobacterium alvei</name>
    <dbReference type="NCBI Taxonomy" id="2080416"/>
    <lineage>
        <taxon>Bacteria</taxon>
        <taxon>Pseudomonadati</taxon>
        <taxon>Bacteroidota</taxon>
        <taxon>Flavobacteriia</taxon>
        <taxon>Flavobacteriales</taxon>
        <taxon>Flavobacteriaceae</taxon>
        <taxon>Flavobacterium</taxon>
    </lineage>
</organism>
<sequence length="237" mass="27238">MKALCKIGIFVLIFLNFNCILAQANFNKLDENGKKNGLWKGFYEDTKNPKYEGTFEHGKEVGTFTFFDNTKTKIVIATREFNPTDNSAYTIFYDQLKNKVSEGKVVNKVYEGQWKYYHKASKTVMTIENYSKGKLEGLRSVFYPNGKIAEEIVYKNDLKNGPYKRYTESGIIIEESNYINNQYEGLAIFRDPDDGTIVSKGKFVNGKKAGIWQFFAKGKLVKEENMSYPQSVSKTKK</sequence>
<feature type="chain" id="PRO_5015679165" description="Preprotein translocase YidC" evidence="1">
    <location>
        <begin position="25"/>
        <end position="237"/>
    </location>
</feature>
<evidence type="ECO:0000313" key="2">
    <source>
        <dbReference type="EMBL" id="POY40877.1"/>
    </source>
</evidence>
<dbReference type="EMBL" id="PQVG01000002">
    <property type="protein sequence ID" value="POY40877.1"/>
    <property type="molecule type" value="Genomic_DNA"/>
</dbReference>
<evidence type="ECO:0008006" key="4">
    <source>
        <dbReference type="Google" id="ProtNLM"/>
    </source>
</evidence>
<evidence type="ECO:0000313" key="3">
    <source>
        <dbReference type="Proteomes" id="UP000237310"/>
    </source>
</evidence>
<name>A0A2S5AF92_9FLAO</name>